<gene>
    <name evidence="2" type="ORF">KEG57_40260</name>
</gene>
<sequence>MGSAAVRLLASRLGAGAVAGLVRDPARAAARVPSGVELRRADYTDRASLDEAFAGVSALLFVASDGDARDVMKQHENVIDAIAASAIEQVVFTSIVDVDEHSPFYFAPVYRDAEQRLRACGKPWSILRCGMYSDFLLSHWLEQARDTGLVEVPAGQARIAPISRDDVATAAALALESGAHEGQVLELGGTKAYTLDEITELASMAFGRPMAYRPISATDYLARCWATMEDPWPHAFASMFASVSQGRFAATSAGFEQITGRRPEELSAFLERHAA</sequence>
<dbReference type="InterPro" id="IPR036291">
    <property type="entry name" value="NAD(P)-bd_dom_sf"/>
</dbReference>
<dbReference type="PANTHER" id="PTHR47129:SF1">
    <property type="entry name" value="NMRA-LIKE DOMAIN-CONTAINING PROTEIN"/>
    <property type="match status" value="1"/>
</dbReference>
<dbReference type="Gene3D" id="3.90.25.10">
    <property type="entry name" value="UDP-galactose 4-epimerase, domain 1"/>
    <property type="match status" value="1"/>
</dbReference>
<dbReference type="SUPFAM" id="SSF51735">
    <property type="entry name" value="NAD(P)-binding Rossmann-fold domains"/>
    <property type="match status" value="1"/>
</dbReference>
<dbReference type="EMBL" id="JAGTJJ010000043">
    <property type="protein sequence ID" value="MDC3986777.1"/>
    <property type="molecule type" value="Genomic_DNA"/>
</dbReference>
<reference evidence="2 3" key="1">
    <citation type="submission" date="2021-04" db="EMBL/GenBank/DDBJ databases">
        <title>Genome analysis of Polyangium sp.</title>
        <authorList>
            <person name="Li Y."/>
            <person name="Wang J."/>
        </authorList>
    </citation>
    <scope>NUCLEOTIDE SEQUENCE [LARGE SCALE GENOMIC DNA]</scope>
    <source>
        <strain evidence="2 3">SDU14</strain>
    </source>
</reference>
<evidence type="ECO:0000313" key="2">
    <source>
        <dbReference type="EMBL" id="MDC3986777.1"/>
    </source>
</evidence>
<dbReference type="InterPro" id="IPR052718">
    <property type="entry name" value="NmrA-type_oxidoreductase"/>
</dbReference>
<accession>A0A9X3XAT9</accession>
<name>A0A9X3XAT9_9BACT</name>
<evidence type="ECO:0000313" key="3">
    <source>
        <dbReference type="Proteomes" id="UP001151081"/>
    </source>
</evidence>
<keyword evidence="3" id="KW-1185">Reference proteome</keyword>
<evidence type="ECO:0000259" key="1">
    <source>
        <dbReference type="Pfam" id="PF13460"/>
    </source>
</evidence>
<dbReference type="PANTHER" id="PTHR47129">
    <property type="entry name" value="QUINONE OXIDOREDUCTASE 2"/>
    <property type="match status" value="1"/>
</dbReference>
<comment type="caution">
    <text evidence="2">The sequence shown here is derived from an EMBL/GenBank/DDBJ whole genome shotgun (WGS) entry which is preliminary data.</text>
</comment>
<feature type="domain" description="NAD(P)-binding" evidence="1">
    <location>
        <begin position="2"/>
        <end position="176"/>
    </location>
</feature>
<dbReference type="Gene3D" id="3.40.50.720">
    <property type="entry name" value="NAD(P)-binding Rossmann-like Domain"/>
    <property type="match status" value="1"/>
</dbReference>
<dbReference type="Proteomes" id="UP001151081">
    <property type="component" value="Unassembled WGS sequence"/>
</dbReference>
<dbReference type="Pfam" id="PF13460">
    <property type="entry name" value="NAD_binding_10"/>
    <property type="match status" value="1"/>
</dbReference>
<dbReference type="AlphaFoldDB" id="A0A9X3XAT9"/>
<proteinExistence type="predicted"/>
<organism evidence="2 3">
    <name type="scientific">Polyangium jinanense</name>
    <dbReference type="NCBI Taxonomy" id="2829994"/>
    <lineage>
        <taxon>Bacteria</taxon>
        <taxon>Pseudomonadati</taxon>
        <taxon>Myxococcota</taxon>
        <taxon>Polyangia</taxon>
        <taxon>Polyangiales</taxon>
        <taxon>Polyangiaceae</taxon>
        <taxon>Polyangium</taxon>
    </lineage>
</organism>
<dbReference type="InterPro" id="IPR016040">
    <property type="entry name" value="NAD(P)-bd_dom"/>
</dbReference>
<protein>
    <submittedName>
        <fullName evidence="2">NAD(P)H-binding protein</fullName>
    </submittedName>
</protein>